<keyword evidence="1" id="KW-0472">Membrane</keyword>
<name>D2RGP7_ARCPA</name>
<proteinExistence type="predicted"/>
<evidence type="ECO:0000313" key="2">
    <source>
        <dbReference type="EMBL" id="ADB57472.1"/>
    </source>
</evidence>
<feature type="transmembrane region" description="Helical" evidence="1">
    <location>
        <begin position="135"/>
        <end position="152"/>
    </location>
</feature>
<dbReference type="Proteomes" id="UP000001901">
    <property type="component" value="Chromosome"/>
</dbReference>
<sequence length="194" mass="21434">MNLQEAVIMALKDVEALIPKMIVSVILICLFFVLGYAINRALSKIFEVFKVGELFKPLARHINISFSSLMLAILNVGIALTALYTISSVAFPEGMDYLNMALEYFGRVLSVIFLIAIVFVAVSRISEKIAVEGKMRGFMTLMTLFIVLVLLIDVTNLTPEIKSALAWGLSIGIGISMGVFSAWFFFHDILSKKG</sequence>
<feature type="transmembrane region" description="Helical" evidence="1">
    <location>
        <begin position="104"/>
        <end position="123"/>
    </location>
</feature>
<feature type="transmembrane region" description="Helical" evidence="1">
    <location>
        <begin position="21"/>
        <end position="42"/>
    </location>
</feature>
<reference evidence="2 3" key="1">
    <citation type="journal article" date="2010" name="Stand. Genomic Sci.">
        <title>Complete genome sequence of Archaeoglobus profundus type strain (AV18).</title>
        <authorList>
            <person name="von Jan M."/>
            <person name="Lapidus A."/>
            <person name="Del Rio T.G."/>
            <person name="Copeland A."/>
            <person name="Tice H."/>
            <person name="Cheng J.F."/>
            <person name="Lucas S."/>
            <person name="Chen F."/>
            <person name="Nolan M."/>
            <person name="Goodwin L."/>
            <person name="Han C."/>
            <person name="Pitluck S."/>
            <person name="Liolios K."/>
            <person name="Ivanova N."/>
            <person name="Mavromatis K."/>
            <person name="Ovchinnikova G."/>
            <person name="Chertkov O."/>
            <person name="Pati A."/>
            <person name="Chen A."/>
            <person name="Palaniappan K."/>
            <person name="Land M."/>
            <person name="Hauser L."/>
            <person name="Chang Y.J."/>
            <person name="Jeffries C.D."/>
            <person name="Saunders E."/>
            <person name="Brettin T."/>
            <person name="Detter J.C."/>
            <person name="Chain P."/>
            <person name="Eichinger K."/>
            <person name="Huber H."/>
            <person name="Spring S."/>
            <person name="Rohde M."/>
            <person name="Goker M."/>
            <person name="Wirth R."/>
            <person name="Woyke T."/>
            <person name="Bristow J."/>
            <person name="Eisen J.A."/>
            <person name="Markowitz V."/>
            <person name="Hugenholtz P."/>
            <person name="Kyrpides N.C."/>
            <person name="Klenk H.P."/>
        </authorList>
    </citation>
    <scope>NUCLEOTIDE SEQUENCE [LARGE SCALE GENOMIC DNA]</scope>
    <source>
        <strain evidence="3">DSM 5631 / JCM 9629 / NBRC 100127 / Av18</strain>
    </source>
</reference>
<keyword evidence="1" id="KW-1133">Transmembrane helix</keyword>
<organism evidence="2 3">
    <name type="scientific">Archaeoglobus profundus (strain DSM 5631 / JCM 9629 / NBRC 100127 / Av18)</name>
    <dbReference type="NCBI Taxonomy" id="572546"/>
    <lineage>
        <taxon>Archaea</taxon>
        <taxon>Methanobacteriati</taxon>
        <taxon>Methanobacteriota</taxon>
        <taxon>Archaeoglobi</taxon>
        <taxon>Archaeoglobales</taxon>
        <taxon>Archaeoglobaceae</taxon>
        <taxon>Archaeoglobus</taxon>
    </lineage>
</organism>
<dbReference type="RefSeq" id="WP_012939808.1">
    <property type="nucleotide sequence ID" value="NC_013741.1"/>
</dbReference>
<feature type="transmembrane region" description="Helical" evidence="1">
    <location>
        <begin position="164"/>
        <end position="186"/>
    </location>
</feature>
<feature type="transmembrane region" description="Helical" evidence="1">
    <location>
        <begin position="62"/>
        <end position="84"/>
    </location>
</feature>
<evidence type="ECO:0000313" key="3">
    <source>
        <dbReference type="Proteomes" id="UP000001901"/>
    </source>
</evidence>
<evidence type="ECO:0000256" key="1">
    <source>
        <dbReference type="SAM" id="Phobius"/>
    </source>
</evidence>
<dbReference type="PaxDb" id="572546-Arcpr_0404"/>
<dbReference type="AlphaFoldDB" id="D2RGP7"/>
<dbReference type="EMBL" id="CP001857">
    <property type="protein sequence ID" value="ADB57472.1"/>
    <property type="molecule type" value="Genomic_DNA"/>
</dbReference>
<dbReference type="eggNOG" id="arCOG07492">
    <property type="taxonomic scope" value="Archaea"/>
</dbReference>
<dbReference type="HOGENOM" id="CLU_109679_0_0_2"/>
<keyword evidence="1" id="KW-0812">Transmembrane</keyword>
<accession>D2RGP7</accession>
<protein>
    <submittedName>
        <fullName evidence="2">Uncharacterized protein</fullName>
    </submittedName>
</protein>
<dbReference type="GeneID" id="8739062"/>
<dbReference type="OrthoDB" id="372308at2157"/>
<gene>
    <name evidence="2" type="ordered locus">Arcpr_0404</name>
</gene>
<dbReference type="STRING" id="572546.Arcpr_0404"/>
<keyword evidence="3" id="KW-1185">Reference proteome</keyword>
<dbReference type="KEGG" id="apo:Arcpr_0404"/>